<dbReference type="CDD" id="cd01647">
    <property type="entry name" value="RT_LTR"/>
    <property type="match status" value="1"/>
</dbReference>
<dbReference type="Gene3D" id="3.30.70.270">
    <property type="match status" value="1"/>
</dbReference>
<protein>
    <recommendedName>
        <fullName evidence="3">Reverse transcriptase</fullName>
    </recommendedName>
</protein>
<dbReference type="InterPro" id="IPR043128">
    <property type="entry name" value="Rev_trsase/Diguanyl_cyclase"/>
</dbReference>
<proteinExistence type="predicted"/>
<dbReference type="AlphaFoldDB" id="A0A225VLE3"/>
<reference evidence="2" key="1">
    <citation type="submission" date="2017-03" db="EMBL/GenBank/DDBJ databases">
        <title>Phytopthora megakarya and P. palmivora, two closely related causual agents of cacao black pod achieved similar genome size and gene model numbers by different mechanisms.</title>
        <authorList>
            <person name="Ali S."/>
            <person name="Shao J."/>
            <person name="Larry D.J."/>
            <person name="Kronmiller B."/>
            <person name="Shen D."/>
            <person name="Strem M.D."/>
            <person name="Melnick R.L."/>
            <person name="Guiltinan M.J."/>
            <person name="Tyler B.M."/>
            <person name="Meinhardt L.W."/>
            <person name="Bailey B.A."/>
        </authorList>
    </citation>
    <scope>NUCLEOTIDE SEQUENCE [LARGE SCALE GENOMIC DNA]</scope>
    <source>
        <strain evidence="2">zdho120</strain>
    </source>
</reference>
<comment type="caution">
    <text evidence="1">The sequence shown here is derived from an EMBL/GenBank/DDBJ whole genome shotgun (WGS) entry which is preliminary data.</text>
</comment>
<evidence type="ECO:0008006" key="3">
    <source>
        <dbReference type="Google" id="ProtNLM"/>
    </source>
</evidence>
<evidence type="ECO:0000313" key="2">
    <source>
        <dbReference type="Proteomes" id="UP000198211"/>
    </source>
</evidence>
<dbReference type="SUPFAM" id="SSF56672">
    <property type="entry name" value="DNA/RNA polymerases"/>
    <property type="match status" value="1"/>
</dbReference>
<name>A0A225VLE3_9STRA</name>
<dbReference type="PANTHER" id="PTHR24559:SF444">
    <property type="entry name" value="REVERSE TRANSCRIPTASE DOMAIN-CONTAINING PROTEIN"/>
    <property type="match status" value="1"/>
</dbReference>
<accession>A0A225VLE3</accession>
<dbReference type="Gene3D" id="3.10.10.10">
    <property type="entry name" value="HIV Type 1 Reverse Transcriptase, subunit A, domain 1"/>
    <property type="match status" value="1"/>
</dbReference>
<keyword evidence="2" id="KW-1185">Reference proteome</keyword>
<gene>
    <name evidence="1" type="ORF">PHMEG_00021399</name>
</gene>
<dbReference type="OrthoDB" id="420169at2759"/>
<dbReference type="Proteomes" id="UP000198211">
    <property type="component" value="Unassembled WGS sequence"/>
</dbReference>
<dbReference type="PANTHER" id="PTHR24559">
    <property type="entry name" value="TRANSPOSON TY3-I GAG-POL POLYPROTEIN"/>
    <property type="match status" value="1"/>
</dbReference>
<evidence type="ECO:0000313" key="1">
    <source>
        <dbReference type="EMBL" id="OWZ06356.1"/>
    </source>
</evidence>
<dbReference type="InterPro" id="IPR053134">
    <property type="entry name" value="RNA-dir_DNA_polymerase"/>
</dbReference>
<dbReference type="EMBL" id="NBNE01004000">
    <property type="protein sequence ID" value="OWZ06356.1"/>
    <property type="molecule type" value="Genomic_DNA"/>
</dbReference>
<organism evidence="1 2">
    <name type="scientific">Phytophthora megakarya</name>
    <dbReference type="NCBI Taxonomy" id="4795"/>
    <lineage>
        <taxon>Eukaryota</taxon>
        <taxon>Sar</taxon>
        <taxon>Stramenopiles</taxon>
        <taxon>Oomycota</taxon>
        <taxon>Peronosporomycetes</taxon>
        <taxon>Peronosporales</taxon>
        <taxon>Peronosporaceae</taxon>
        <taxon>Phytophthora</taxon>
    </lineage>
</organism>
<dbReference type="InterPro" id="IPR043502">
    <property type="entry name" value="DNA/RNA_pol_sf"/>
</dbReference>
<sequence>MDKSSWKSVMPRPKNIGYKRGTTIVAASVISDSAFNFENGAPLRQDTDGHPSVAATTEERFDVTRKGDCSEGPSIPDLEVSVNADFSRSNLSEKRMELFQAELDRLNRIVCQEPKVMESEIQQYFDLGFIRKSHSPWASPVLMIGKPDGGIRFCIDFRRFNAVTVKDCYPIPLIDDILDVLGDARLFSTMGIASGYWNVPKH</sequence>